<gene>
    <name evidence="2" type="ORF">ruthe_01035</name>
</gene>
<protein>
    <submittedName>
        <fullName evidence="2">Uncharacterized protein putative in bacteria</fullName>
    </submittedName>
</protein>
<dbReference type="RefSeq" id="WP_021097133.1">
    <property type="nucleotide sequence ID" value="NZ_KE557320.1"/>
</dbReference>
<organism evidence="2 3">
    <name type="scientific">Rubellimicrobium thermophilum DSM 16684</name>
    <dbReference type="NCBI Taxonomy" id="1123069"/>
    <lineage>
        <taxon>Bacteria</taxon>
        <taxon>Pseudomonadati</taxon>
        <taxon>Pseudomonadota</taxon>
        <taxon>Alphaproteobacteria</taxon>
        <taxon>Rhodobacterales</taxon>
        <taxon>Roseobacteraceae</taxon>
        <taxon>Rubellimicrobium</taxon>
    </lineage>
</organism>
<name>S9S7R4_9RHOB</name>
<dbReference type="InterPro" id="IPR018762">
    <property type="entry name" value="ChpT_C"/>
</dbReference>
<feature type="domain" description="Histidine phosphotransferase ChpT C-terminal" evidence="1">
    <location>
        <begin position="91"/>
        <end position="206"/>
    </location>
</feature>
<dbReference type="STRING" id="1123069.ruthe_01035"/>
<dbReference type="Proteomes" id="UP000015346">
    <property type="component" value="Unassembled WGS sequence"/>
</dbReference>
<comment type="caution">
    <text evidence="2">The sequence shown here is derived from an EMBL/GenBank/DDBJ whole genome shotgun (WGS) entry which is preliminary data.</text>
</comment>
<evidence type="ECO:0000313" key="2">
    <source>
        <dbReference type="EMBL" id="EPX86225.1"/>
    </source>
</evidence>
<accession>S9S7R4</accession>
<sequence>MTEVHLFPDAASRIRSAGEDLSAAVASRICHDLMNPLGAIANGVELMGLAGLPPSPETDLIRESVENAVARLRFVRLAYGTAPEGALVPRSELVSTLRAVSRAGRLSYDWEAPGDVPRAEARALFLLLQCFESAMPMGGHIRVLREGAQWWVHGEGPRMRVDESLWAALLTPHARPPDGAARVQFALLPPALRGLGRTLALSISPDRIEARL</sequence>
<proteinExistence type="predicted"/>
<dbReference type="Pfam" id="PF10090">
    <property type="entry name" value="HPTransfase"/>
    <property type="match status" value="1"/>
</dbReference>
<dbReference type="OrthoDB" id="9803702at2"/>
<dbReference type="AlphaFoldDB" id="S9S7R4"/>
<evidence type="ECO:0000259" key="1">
    <source>
        <dbReference type="Pfam" id="PF10090"/>
    </source>
</evidence>
<keyword evidence="3" id="KW-1185">Reference proteome</keyword>
<dbReference type="Gene3D" id="3.30.565.10">
    <property type="entry name" value="Histidine kinase-like ATPase, C-terminal domain"/>
    <property type="match status" value="1"/>
</dbReference>
<dbReference type="HOGENOM" id="CLU_086320_1_0_5"/>
<dbReference type="InterPro" id="IPR036890">
    <property type="entry name" value="HATPase_C_sf"/>
</dbReference>
<dbReference type="Gene3D" id="1.10.287.130">
    <property type="match status" value="1"/>
</dbReference>
<reference evidence="2 3" key="1">
    <citation type="journal article" date="2013" name="Stand. Genomic Sci.">
        <title>Genome sequence of the reddish-pigmented Rubellimicrobium thermophilum type strain (DSM 16684(T)), a member of the Roseobacter clade.</title>
        <authorList>
            <person name="Fiebig A."/>
            <person name="Riedel T."/>
            <person name="Gronow S."/>
            <person name="Petersen J."/>
            <person name="Klenk H.P."/>
            <person name="Goker M."/>
        </authorList>
    </citation>
    <scope>NUCLEOTIDE SEQUENCE [LARGE SCALE GENOMIC DNA]</scope>
    <source>
        <strain evidence="2 3">DSM 16684</strain>
    </source>
</reference>
<evidence type="ECO:0000313" key="3">
    <source>
        <dbReference type="Proteomes" id="UP000015346"/>
    </source>
</evidence>
<dbReference type="EMBL" id="AOLV01000010">
    <property type="protein sequence ID" value="EPX86225.1"/>
    <property type="molecule type" value="Genomic_DNA"/>
</dbReference>